<dbReference type="AlphaFoldDB" id="A0A5B9E4Q5"/>
<dbReference type="Gene3D" id="2.60.40.1180">
    <property type="entry name" value="Golgi alpha-mannosidase II"/>
    <property type="match status" value="1"/>
</dbReference>
<dbReference type="RefSeq" id="WP_147646425.1">
    <property type="nucleotide sequence ID" value="NZ_CP042806.1"/>
</dbReference>
<dbReference type="InterPro" id="IPR013780">
    <property type="entry name" value="Glyco_hydro_b"/>
</dbReference>
<dbReference type="PROSITE" id="PS51318">
    <property type="entry name" value="TAT"/>
    <property type="match status" value="1"/>
</dbReference>
<dbReference type="InterPro" id="IPR052974">
    <property type="entry name" value="GH79_Enzymes"/>
</dbReference>
<accession>A0A5B9E4Q5</accession>
<dbReference type="KEGG" id="talb:FTW19_03915"/>
<keyword evidence="1" id="KW-0732">Signal</keyword>
<evidence type="ECO:0000313" key="2">
    <source>
        <dbReference type="EMBL" id="QEE27232.1"/>
    </source>
</evidence>
<organism evidence="2 3">
    <name type="scientific">Terriglobus albidus</name>
    <dbReference type="NCBI Taxonomy" id="1592106"/>
    <lineage>
        <taxon>Bacteria</taxon>
        <taxon>Pseudomonadati</taxon>
        <taxon>Acidobacteriota</taxon>
        <taxon>Terriglobia</taxon>
        <taxon>Terriglobales</taxon>
        <taxon>Acidobacteriaceae</taxon>
        <taxon>Terriglobus</taxon>
    </lineage>
</organism>
<dbReference type="EMBL" id="CP042806">
    <property type="protein sequence ID" value="QEE27232.1"/>
    <property type="molecule type" value="Genomic_DNA"/>
</dbReference>
<reference evidence="2 3" key="1">
    <citation type="submission" date="2019-08" db="EMBL/GenBank/DDBJ databases">
        <title>Complete genome sequence of Terriglobus albidus strain ORNL.</title>
        <authorList>
            <person name="Podar M."/>
        </authorList>
    </citation>
    <scope>NUCLEOTIDE SEQUENCE [LARGE SCALE GENOMIC DNA]</scope>
    <source>
        <strain evidence="2 3">ORNL</strain>
    </source>
</reference>
<evidence type="ECO:0000313" key="3">
    <source>
        <dbReference type="Proteomes" id="UP000321820"/>
    </source>
</evidence>
<feature type="signal peptide" evidence="1">
    <location>
        <begin position="1"/>
        <end position="30"/>
    </location>
</feature>
<dbReference type="InterPro" id="IPR006311">
    <property type="entry name" value="TAT_signal"/>
</dbReference>
<gene>
    <name evidence="2" type="ORF">FTW19_03915</name>
</gene>
<protein>
    <submittedName>
        <fullName evidence="2">Uncharacterized protein</fullName>
    </submittedName>
</protein>
<feature type="chain" id="PRO_5023018039" evidence="1">
    <location>
        <begin position="31"/>
        <end position="515"/>
    </location>
</feature>
<dbReference type="Proteomes" id="UP000321820">
    <property type="component" value="Chromosome"/>
</dbReference>
<dbReference type="SUPFAM" id="SSF51445">
    <property type="entry name" value="(Trans)glycosidases"/>
    <property type="match status" value="1"/>
</dbReference>
<dbReference type="Gene3D" id="3.20.20.80">
    <property type="entry name" value="Glycosidases"/>
    <property type="match status" value="1"/>
</dbReference>
<keyword evidence="3" id="KW-1185">Reference proteome</keyword>
<name>A0A5B9E4Q5_9BACT</name>
<dbReference type="PANTHER" id="PTHR36183:SF2">
    <property type="entry name" value="BETA-GLUCURONIDASE C-TERMINAL DOMAIN-CONTAINING PROTEIN"/>
    <property type="match status" value="1"/>
</dbReference>
<evidence type="ECO:0000256" key="1">
    <source>
        <dbReference type="SAM" id="SignalP"/>
    </source>
</evidence>
<proteinExistence type="predicted"/>
<sequence>MLCSSMDRRRFLVSSAAAVSIASAHGIAFAAAPTSAMLIVAPEKVGPTVPADFLGLSYEKMQLADPAFFSANNKGLVGLFKTLGPASLRLGGRTSEFSWWKATAETTQPERQITPRSATSEPVPELRYAVTLQAIQSLAGFLDATRWSCIYGLNLGTGTVEENVAEAEYVASRLGKHLDFFQLGNEVDLYGRHLRDADAWTVEAFVEEWIQQARAIHRRAPGVRFGLPDIAWNPEWFHRIAELLATEKDLPKIAALTHHYYFVGPPSNPTATIPLMLGPDQRIETTAEAVHDAAMSLKTRYRMTEGNSCYDGGKPGLSDTFASALWVADYLLKLALLGYSGANIHGGNSAAIAAALGGKLPGEEIASENESHPRPFYAPIAENNGTYAAQPVFDGMLLAATLTNCTLCECHFDIDLPECSAYAAFGSWNSVRVVLINKSDRDLSLRIKGCSGVYVFRLAGASLSATATQRKKPWEPGLAEHYTTSNGIPPTFLLPRYSAAFVNTNLVGLGRVTGG</sequence>
<dbReference type="PANTHER" id="PTHR36183">
    <property type="entry name" value="BETA-GLUCURONIDASE"/>
    <property type="match status" value="1"/>
</dbReference>
<dbReference type="InterPro" id="IPR017853">
    <property type="entry name" value="GH"/>
</dbReference>
<dbReference type="OrthoDB" id="5166947at2"/>